<dbReference type="PROSITE" id="PS00455">
    <property type="entry name" value="AMP_BINDING"/>
    <property type="match status" value="5"/>
</dbReference>
<accession>A0ABV8VNY1</accession>
<keyword evidence="7" id="KW-1185">Reference proteome</keyword>
<dbReference type="SMART" id="SM00824">
    <property type="entry name" value="PKS_TE"/>
    <property type="match status" value="1"/>
</dbReference>
<dbReference type="PANTHER" id="PTHR45527:SF1">
    <property type="entry name" value="FATTY ACID SYNTHASE"/>
    <property type="match status" value="1"/>
</dbReference>
<dbReference type="InterPro" id="IPR001031">
    <property type="entry name" value="Thioesterase"/>
</dbReference>
<dbReference type="PANTHER" id="PTHR45527">
    <property type="entry name" value="NONRIBOSOMAL PEPTIDE SYNTHETASE"/>
    <property type="match status" value="1"/>
</dbReference>
<dbReference type="SUPFAM" id="SSF47336">
    <property type="entry name" value="ACP-like"/>
    <property type="match status" value="5"/>
</dbReference>
<dbReference type="InterPro" id="IPR020806">
    <property type="entry name" value="PKS_PP-bd"/>
</dbReference>
<feature type="compositionally biased region" description="Low complexity" evidence="4">
    <location>
        <begin position="3098"/>
        <end position="3119"/>
    </location>
</feature>
<evidence type="ECO:0000313" key="7">
    <source>
        <dbReference type="Proteomes" id="UP001595844"/>
    </source>
</evidence>
<dbReference type="InterPro" id="IPR023213">
    <property type="entry name" value="CAT-like_dom_sf"/>
</dbReference>
<dbReference type="Pfam" id="PF13193">
    <property type="entry name" value="AMP-binding_C"/>
    <property type="match status" value="4"/>
</dbReference>
<evidence type="ECO:0000259" key="5">
    <source>
        <dbReference type="PROSITE" id="PS50075"/>
    </source>
</evidence>
<feature type="domain" description="Carrier" evidence="5">
    <location>
        <begin position="2949"/>
        <end position="3024"/>
    </location>
</feature>
<dbReference type="PROSITE" id="PS00012">
    <property type="entry name" value="PHOSPHOPANTETHEINE"/>
    <property type="match status" value="5"/>
</dbReference>
<dbReference type="CDD" id="cd05930">
    <property type="entry name" value="A_NRPS"/>
    <property type="match status" value="5"/>
</dbReference>
<evidence type="ECO:0000256" key="2">
    <source>
        <dbReference type="ARBA" id="ARBA00022450"/>
    </source>
</evidence>
<evidence type="ECO:0000256" key="4">
    <source>
        <dbReference type="SAM" id="MobiDB-lite"/>
    </source>
</evidence>
<dbReference type="SUPFAM" id="SSF56801">
    <property type="entry name" value="Acetyl-CoA synthetase-like"/>
    <property type="match status" value="6"/>
</dbReference>
<comment type="caution">
    <text evidence="6">The sequence shown here is derived from an EMBL/GenBank/DDBJ whole genome shotgun (WGS) entry which is preliminary data.</text>
</comment>
<evidence type="ECO:0000256" key="3">
    <source>
        <dbReference type="ARBA" id="ARBA00022553"/>
    </source>
</evidence>
<dbReference type="CDD" id="cd19543">
    <property type="entry name" value="DCL_NRPS"/>
    <property type="match status" value="1"/>
</dbReference>
<dbReference type="InterPro" id="IPR025110">
    <property type="entry name" value="AMP-bd_C"/>
</dbReference>
<feature type="region of interest" description="Disordered" evidence="4">
    <location>
        <begin position="2726"/>
        <end position="2756"/>
    </location>
</feature>
<dbReference type="Gene3D" id="1.10.1200.10">
    <property type="entry name" value="ACP-like"/>
    <property type="match status" value="4"/>
</dbReference>
<dbReference type="Pfam" id="PF00501">
    <property type="entry name" value="AMP-binding"/>
    <property type="match status" value="5"/>
</dbReference>
<dbReference type="Gene3D" id="3.40.50.1820">
    <property type="entry name" value="alpha/beta hydrolase"/>
    <property type="match status" value="1"/>
</dbReference>
<feature type="region of interest" description="Disordered" evidence="4">
    <location>
        <begin position="2612"/>
        <end position="2662"/>
    </location>
</feature>
<dbReference type="InterPro" id="IPR009081">
    <property type="entry name" value="PP-bd_ACP"/>
</dbReference>
<feature type="domain" description="Carrier" evidence="5">
    <location>
        <begin position="539"/>
        <end position="615"/>
    </location>
</feature>
<feature type="domain" description="Carrier" evidence="5">
    <location>
        <begin position="1618"/>
        <end position="1693"/>
    </location>
</feature>
<comment type="cofactor">
    <cofactor evidence="1">
        <name>pantetheine 4'-phosphate</name>
        <dbReference type="ChEBI" id="CHEBI:47942"/>
    </cofactor>
</comment>
<evidence type="ECO:0000256" key="1">
    <source>
        <dbReference type="ARBA" id="ARBA00001957"/>
    </source>
</evidence>
<dbReference type="Gene3D" id="3.30.300.30">
    <property type="match status" value="5"/>
</dbReference>
<name>A0ABV8VNY1_9NOCA</name>
<dbReference type="CDD" id="cd19540">
    <property type="entry name" value="LCL_NRPS-like"/>
    <property type="match status" value="3"/>
</dbReference>
<evidence type="ECO:0000313" key="6">
    <source>
        <dbReference type="EMBL" id="MFC4377362.1"/>
    </source>
</evidence>
<dbReference type="InterPro" id="IPR006162">
    <property type="entry name" value="Ppantetheine_attach_site"/>
</dbReference>
<dbReference type="InterPro" id="IPR010071">
    <property type="entry name" value="AA_adenyl_dom"/>
</dbReference>
<dbReference type="Pfam" id="PF00668">
    <property type="entry name" value="Condensation"/>
    <property type="match status" value="6"/>
</dbReference>
<dbReference type="Pfam" id="PF00550">
    <property type="entry name" value="PP-binding"/>
    <property type="match status" value="5"/>
</dbReference>
<reference evidence="7" key="1">
    <citation type="journal article" date="2019" name="Int. J. Syst. Evol. Microbiol.">
        <title>The Global Catalogue of Microorganisms (GCM) 10K type strain sequencing project: providing services to taxonomists for standard genome sequencing and annotation.</title>
        <authorList>
            <consortium name="The Broad Institute Genomics Platform"/>
            <consortium name="The Broad Institute Genome Sequencing Center for Infectious Disease"/>
            <person name="Wu L."/>
            <person name="Ma J."/>
        </authorList>
    </citation>
    <scope>NUCLEOTIDE SEQUENCE [LARGE SCALE GENOMIC DNA]</scope>
    <source>
        <strain evidence="7">IBRC-M 10490</strain>
    </source>
</reference>
<dbReference type="RefSeq" id="WP_378567914.1">
    <property type="nucleotide sequence ID" value="NZ_JBHSDL010000030.1"/>
</dbReference>
<dbReference type="Gene3D" id="3.40.50.980">
    <property type="match status" value="8"/>
</dbReference>
<sequence length="5892" mass="623426">MTRASRASGARARQRGKSLPQLLSVAVESDPGALALSWSDGMSAPVRWTYAELDERANRLARLLIDRGVGPEDVVALGIGRSPASVLAMWAITKAGAAFLPVDPNYPPARVRHMLADSGAVVGLSVAAAADRLPGTIDWLCLDDPAVAQDIEGLSGEPVTFADRVRPLRLQHPAYVVYTSGSTGLPKGVVVTHAGLAGYCAEQRAHYGIEAASRTAHFASPSFDGAVLELLMAVGAAATMVIVPAGVLGGPELAEVLRRESVTHLFITTAALAALDPAGLDELAVVTTGGESCPPDLIRRWATELPSGPRRFHDCYGPTETTIVTNISAPLTVGDTVNIGAPLRGVTEYVLDERLVRVPDGMIGELYIAGNGLARGYHRQPALTAARFVADPFVVSEAGPRATEAAPGRLYRTGDLVRRRADGAIEFVGRNDFQVKVRGFRIELGEIDTVLTAHPSVDFAVTVGHELDNGTTILAAYVHAGAGARIDVDELIAHAAAGLPAHMVPTALTVLDTIPLTPVGKLDRTALPAPALRAQEFRAPSGAMEELVAQIFTELLRPADPIGADDDFFALGGNSLLATQAAARLGAELATRVPAGHVFESPTVAGLATLLEPLKGTGGHNPPTRRGRPELIPLSPAQQRMWFLNQFDPDSTAETIPFALRLSGPFDPRALHAALSDLVGRHESLRTWYPVHDGVGHQVVLPMAEAVPDVLLDTLDEDQVPLWLSEFAATGFDVAAGVPLRVAVGELGPQEHVLAVALHHIAADGASIAPLLRDLLGAYLARRNRSRPTWQPLPVQYADYTLWHRELLGAEDDPDSVAATQLAHWRRALAGLPDRLDLPTDRPRPPVFTGRGAEFGFRIPANVHTALAALAQRSGASEFMVVHAALAALLSRVAHTDDIAIGTPVAGRGARELDDLIGMFVNTLVLRTRVDARASFAELLRATKRVDLAAFAHADLPFERLVELLDPVRSQAHHPLFQVALFFQNLDLPNLRLPGLDVAPIEFEGKVARFDLQLTIVPGHDPTEPMAASFTYATDLFDAASVAMLAARFVRLLDVVSADADLAVADVDLLTPVEREQAVLTWNDTTHPVAPELMLDAYRRAVRAHPSATALVYEGTVLTYRQFDERVNAVARLLIRAGVGPEALVGLAIRRSPELVIGMYAVLTAGGAYVPLDPDHPAERIAYILDTAQPACVLSTRADAVGVPAGTELLLLDELDTSAVPVDPVRPDELTAPLLPQHPAYVIFTSGSTGKPKGVVISHAAIHNQLVWMLAKYPLALGDVYLQKTATTFDVSLWGYFMPLRVGATLVLATPDGHREPAYLIELIERHSVTVTDFVPSMLTVFAEQLAAVESPRPVASLRDVFVIGEALPPTTVEAMAAVCSARLHNLYGPTEAAVSVTYWPARSGEQPVPIGLPQWNSRVYVLDERLRPVPPGVAGELYLAGDQLARGYAARPGLTADRFVADPFAGNTAFNGNPGRAVGVGARMYRTGDLVVWRRPTATAPHRLDYLGRIDFQVKFRGQRVELGEIESALLTHASVSQAVAVVAATELGDQLVAYVVPTHGHAAEPDRLQSAVSKTLPAYMVPASITVLDELPLNPSGKLDRRALPAPRFTARAFRAPTTEQELLVADLFGEMLGRTDIGADDNFFTLGGNSLIATRLVARLAAATGARVAVRTLFEHPTVAALAATLGAGTTPTTHAPLPRPTELPLSPAQRRMWFLNRFDQGATGAGTAAYNLPFALRLTGTLDTAALTAALHDVLARHEVLRTVYPDTGNGPIQQILPVDQVDLDFAIHRTTPGRTGPSAPLNRPGADAEAVPLADVEPTDPAAGWHAPACDTARSATAAGNAEDELREQITGLATTAFDVTTEVPLRVRLFDITGDGPDAPTEHVLAVVVHHIAADASSMAPLVRDMTTAYLARVAGRAPDWAPLPVQYADYAVRQLDRLGSEDDTESAAAQQIEFWRDELSDLPDLLELPTDRPRPAVAALAGDRVPVRIDATTHAGLTRIAQDSGATVFMVLHTAFAVLLARLAGTTDVAVGTPVAGRGERELDDLIGMFVNTVVLRTRYDGGAPFTALLTTQRDRDLAAFAAADVPFERLVEVLDPPRSTARHPLFQVGLSFQNIDRAALELPGLRIAPVSTELAVSQFDLHLIVGDGYDANGAPTGIEGFFTYATELFDAATVRAFADRLTLLLDAIVREPGVVAGDVDLRTPAERDAEIVSGAADLSVPVGTLAELPLRARPQAVALVADLPEGRLELTYAEFEARVNRLARHLISLGVGPESLIALALPRSIDLVVAMFAVSRSGGAYVPIDPDQPAERTDYILHTAAPICVLSNGFRTDAAPVVRVDHPAVQSADPSPITDADRRAPLRPHNTAYVIFTSGSTGRPKGVAVPHVAAVNQLQWLRGEFGTTESDVFLLKTPATFDLSVWEFWSAAVCGGRLVIAAPDGHRDPAYLDTLIAEAGVTTLTAVPSLLDALTGYWETRPQPLTRILAIGEALPAPLAQRLLRALPDTRIDNLYGPTEAAVSVTDHRVTEADTLTVPIGTPEWNTRAYVLDERLRPVPPGVRGELYLGGIQLARGYLRKAALTAERFVPDPFEPGARMYRTGDLVARTPAAGPSGQPVGGRHPDDRVALADGGVRGGPATGADLRPPGTGAEEPATSVVQPGAGVVQPGIGVVQPGTDAEQPGIGVVQPGTDAEQPGIGVVQPGTGVEQPGVGVVQPGAGAVQPGTGVEQPGAGRGGPQSSSVSRSAADGVVRGRTSGGELVYLGRSDFQVKIRGFRVEPGEVEAVLLGLPGIAQAAVLARTDAHFGDRLVAYLVVQGDPAPDSAGALNPAPADPAIRATASADSASATSHAASADSATSRAGTADSATLRSGTADSATSHSATEAAQQLIVAQAESALRAKLPAYLVPEAFVVLDELPRTVNGKLDRNALPAPVFEAAAFRAPTTPTEQLIAGVYAEILGVGTVGADDDFFALGGNSLLATRAAARIGAALDRSVGVRLLFEAPTVTDLAVRVHRSGAQAILPLVAGPRPERIPLSPAQHRMWLLNQLDPDATVYNIPAAIRLTGTLDLPALEAAIRDLFTRHEILRTRYPASPSGSATAQASASADRAPMAGRGAVDAPVQEVLAPDAVRVDLTPVPVTEDELLAEVLRTVGDGFDVTARPPVRLRLLRVGAEEHVLVFVAHHISADGFSMGPLTRDLVLAYTARAAGAPPAWSPLPLQYADYALWQGDSLGDEADPASPAATQLAYWTEELAGLPEEIALPTDRPRPPVQSFAGASSVFEIDAELHAELAALARTQGVTVFMVVQAALAVLLARLSGTGDIAIGTPIAGRGARELDDLVGMFVNTLVLRSRVDGDEPFTALLARTRDTDLRAFAHAEIPFERVVDVVQPARSAGRHPLFQVALSFENLAPLTVELPGLAVSALDARTAEAKFDLLLTLRELADNGGMRAEFTYTTDLFDHGTVAGFGTRFVRLLKAVVAAPAAAVDDIDLLSPTERTAQLTFAGPPAEPERTLAQLMADAVRANPTGVAVRGDGRGFTYTELDAAANQLARALTARGAGPEVAVAVAMRRSLESVLAVWAVARTGAVIVPIDPGYPADRISHMIADSGAVFGLTVAAELSDLPALPGEGSWLALDDSAFTAEVAACATGAVLDTDLPARPRTGDAAYMIYTSGSTGRPKGVVVTHAGLANFCAEQVDRYALGTGTRALAFASPAFDASVLELLLALGGAGTLVVAPAGSVGGTELAELIRAEEVTHAFLTPTVLATLDPDGVPGLRTLIVGGEHVPDDLAARWNSVAQRHFHNGYGPTETTIMTAISPPLRPGDAVHMGGPLRGVRALVLDTRLHPVPDGVTGELYLGGIQLARGYHDRHALTAARFIADPYTPGERLYRTGDLVRRRGETLEFVGRNDFQVKIRGLRIELGEIDAVLTAAPGVNWATTIGRETGTGTTMLVSYVLAEPGEQDAAPVPAANTPAGTDTGLAAELTALAARKLPDYMVPAAIIVLDELPLTPTGKLDRRALPTPAAVRGAHRPPRTEAERAVAAVIAEVLGHDRVGLDDDFFALGGDSITAIQVVSRAAAAGVTLRPRDLFDARTVAALAARAQLTADTSATTLPSDVLPLTATAAQLLEAGERAVEPRAVLLDVPATCPDDAVAAVAAAVMRQHPMLWARLDRTGDTPVLRIPAQEQRTGRAFRRLGADDGSALLPVDDIVAAAVAALDPDEGRNIHFILTGDGENPATLVVVANALVLDEVSWRAVVDQLTTAWSRGRHAAPTGPDAGLGDLVHRLADYPSSPRARTERAYWHRVIRSRAGDSADLRQRSRVSLSITGEGTAAVGTVAEAYRATIDEVLLTAAALALHTAADTAVARAIGTVVRLRADQRVLGRPDAENVVGGFTTDYPLALRLDGVDVADALIGGPAAGAALSQIKELCRAVPAHGAGFALLRYLDTETAESVRALDRGRFAVRLRDLRPARVHTDVAAEDLVLVLTVDATDDGMVARFDYATAVLDADAVKTFAEHWIRALGGLAEHGLRPDAGGFTPSDFPLVRLGQTEVTRLTRRYPRLSDVWPVTPLQSGMLFHALLAEHSVDPYITQFVLDLDPAVDDKRLHAAAQAVLDRHDNLRVAFATDAAGTPMQVVLDDIDVPWQVLDTDADTYQRVRNADLAKHFDMGTAPLLRFTLVRTPDGAHLLVTSHHILIDGWSTPLLLQELLTAYTIGGRSRRLPKPVPYRDYLAWLVAQDLDAARQAWRTALTGLAEPTPLAPVDQGREIATGTGETGFELSAPDTAALSALAAELGVTVNTVVQAAWGLLIARLVDRDDVVFGATVSGRPAALPGVERMVGLFLNAIPVRVRLRPGDTVAELLRTLQGEQAALLDHHYLGLGEIQEIAGIDALFDSLVVFESFPVDRAGLAQAASGAAAVTGMDAANGTHYPITVQVVADEKLRVSVKYLRDVFGADTATALAQRLSMLLARFTADPQARIAGIDVLLAEEHATLAAANATDAPELLDEATLLSLFDAQVARTPHATALVDGETTLTYSEFDERVRALAVALREHGAGSEKLVAVAMRRGVDLVAAVYAVLRTGAAYVPVDPDHPVERTERVLAAAAPVCVLTTAATGFSTGTEIPVVDIDALGPRSSTTDNLEHAQADNLAYVIHTSGSTGAPKGVMLTHRQLVAQFRWAQRTYPHGPGDVVLHKTPVTFDISTWELLWPLQTGATVVIAEPDGHRDPAYLARVIAERAVTTVHFVPSMLDAFLAEPGLAEFPALRRIFAAGEVLSSVIARRCAQVLPEVELINWYGPAEATVVTAASAKPGAAVSIAIGAPVANTGVRVLDRQLNPVPPGTAGELYIEGVQLARGYLGAAALTAERFVARPGGGRLYRTGDVVRWLGDQLEYLGRSDFQVKLRGQRIELGEIEAVLGGHASVRRAAVALAHGPTGDRLVGYVVPTAAPAGQPSTPTPPAGYSIESGAQVAGFDEAALLAHARGALPAYMVPSTLVVLPSLPLNPSGKLDRKALPVPAFTNRPYRPPTTPLQRAVAEVYAEVLGAGKVGLDDDFFELGGNSLVATKAISRLRTRVGAEVRVQWFFTDATVAALAARIDATQSGTGDYDLESDDALGVLLPIRNRVPHGTEAGGPLFCIHPMYGLSWCYAGLAQYIPARRPIFGLQSPALSEAGYLPGTLAEMARRYAAEIRTEQPEGPYRLMGWSLGGVLAHAVATELQAAGAQVSLLAMLDSHPDIDVPDFHTAVRDALAELGVDLRAALPAAGVRDLSDDALAALHAIIPANMAVLTPERVRRIYRSAVRSAELIAEHRPAVFRGRLEYFSALGHEHAARNWAPYVDGEIRDRPVAAVHDQMTAPQALAEIGPRLAELLDAGDRAVGSR</sequence>
<dbReference type="InterPro" id="IPR000873">
    <property type="entry name" value="AMP-dep_synth/lig_dom"/>
</dbReference>
<proteinExistence type="predicted"/>
<feature type="domain" description="Carrier" evidence="5">
    <location>
        <begin position="5537"/>
        <end position="5612"/>
    </location>
</feature>
<dbReference type="Pfam" id="PF00975">
    <property type="entry name" value="Thioesterase"/>
    <property type="match status" value="1"/>
</dbReference>
<dbReference type="Gene3D" id="3.30.559.10">
    <property type="entry name" value="Chloramphenicol acetyltransferase-like domain"/>
    <property type="match status" value="5"/>
</dbReference>
<dbReference type="NCBIfam" id="NF003417">
    <property type="entry name" value="PRK04813.1"/>
    <property type="match status" value="7"/>
</dbReference>
<organism evidence="6 7">
    <name type="scientific">Nocardia halotolerans</name>
    <dbReference type="NCBI Taxonomy" id="1755878"/>
    <lineage>
        <taxon>Bacteria</taxon>
        <taxon>Bacillati</taxon>
        <taxon>Actinomycetota</taxon>
        <taxon>Actinomycetes</taxon>
        <taxon>Mycobacteriales</taxon>
        <taxon>Nocardiaceae</taxon>
        <taxon>Nocardia</taxon>
    </lineage>
</organism>
<dbReference type="Gene3D" id="3.40.50.12780">
    <property type="entry name" value="N-terminal domain of ligase-like"/>
    <property type="match status" value="1"/>
</dbReference>
<dbReference type="InterPro" id="IPR001242">
    <property type="entry name" value="Condensation_dom"/>
</dbReference>
<keyword evidence="2" id="KW-0596">Phosphopantetheine</keyword>
<dbReference type="PROSITE" id="PS50075">
    <property type="entry name" value="CARRIER"/>
    <property type="match status" value="5"/>
</dbReference>
<dbReference type="InterPro" id="IPR029058">
    <property type="entry name" value="AB_hydrolase_fold"/>
</dbReference>
<dbReference type="SUPFAM" id="SSF52777">
    <property type="entry name" value="CoA-dependent acyltransferases"/>
    <property type="match status" value="10"/>
</dbReference>
<keyword evidence="3" id="KW-0597">Phosphoprotein</keyword>
<dbReference type="InterPro" id="IPR020802">
    <property type="entry name" value="TesA-like"/>
</dbReference>
<dbReference type="InterPro" id="IPR042099">
    <property type="entry name" value="ANL_N_sf"/>
</dbReference>
<gene>
    <name evidence="6" type="ORF">ACFO5K_25100</name>
</gene>
<dbReference type="SUPFAM" id="SSF53474">
    <property type="entry name" value="alpha/beta-Hydrolases"/>
    <property type="match status" value="1"/>
</dbReference>
<dbReference type="InterPro" id="IPR045851">
    <property type="entry name" value="AMP-bd_C_sf"/>
</dbReference>
<dbReference type="Gene3D" id="2.30.38.10">
    <property type="entry name" value="Luciferase, Domain 3"/>
    <property type="match status" value="4"/>
</dbReference>
<dbReference type="InterPro" id="IPR036736">
    <property type="entry name" value="ACP-like_sf"/>
</dbReference>
<dbReference type="EMBL" id="JBHSDL010000030">
    <property type="protein sequence ID" value="MFC4377362.1"/>
    <property type="molecule type" value="Genomic_DNA"/>
</dbReference>
<feature type="domain" description="Carrier" evidence="5">
    <location>
        <begin position="4041"/>
        <end position="4115"/>
    </location>
</feature>
<feature type="region of interest" description="Disordered" evidence="4">
    <location>
        <begin position="3098"/>
        <end position="3120"/>
    </location>
</feature>
<protein>
    <submittedName>
        <fullName evidence="6">Amino acid adenylation domain-containing protein</fullName>
    </submittedName>
</protein>
<dbReference type="Proteomes" id="UP001595844">
    <property type="component" value="Unassembled WGS sequence"/>
</dbReference>
<dbReference type="NCBIfam" id="TIGR01733">
    <property type="entry name" value="AA-adenyl-dom"/>
    <property type="match status" value="5"/>
</dbReference>
<feature type="compositionally biased region" description="Low complexity" evidence="4">
    <location>
        <begin position="2845"/>
        <end position="2875"/>
    </location>
</feature>
<feature type="region of interest" description="Disordered" evidence="4">
    <location>
        <begin position="2845"/>
        <end position="2887"/>
    </location>
</feature>
<dbReference type="InterPro" id="IPR020845">
    <property type="entry name" value="AMP-binding_CS"/>
</dbReference>
<dbReference type="SMART" id="SM00823">
    <property type="entry name" value="PKS_PP"/>
    <property type="match status" value="5"/>
</dbReference>
<dbReference type="Gene3D" id="3.30.559.30">
    <property type="entry name" value="Nonribosomal peptide synthetase, condensation domain"/>
    <property type="match status" value="5"/>
</dbReference>
<feature type="compositionally biased region" description="Polar residues" evidence="4">
    <location>
        <begin position="2876"/>
        <end position="2887"/>
    </location>
</feature>